<name>A0AAP0QHT8_9ROSI</name>
<proteinExistence type="predicted"/>
<dbReference type="InterPro" id="IPR004332">
    <property type="entry name" value="Transposase_MuDR"/>
</dbReference>
<dbReference type="Pfam" id="PF10551">
    <property type="entry name" value="MULE"/>
    <property type="match status" value="1"/>
</dbReference>
<dbReference type="PANTHER" id="PTHR31973">
    <property type="entry name" value="POLYPROTEIN, PUTATIVE-RELATED"/>
    <property type="match status" value="1"/>
</dbReference>
<dbReference type="Pfam" id="PF03108">
    <property type="entry name" value="DBD_Tnp_Mut"/>
    <property type="match status" value="1"/>
</dbReference>
<sequence>MDKDDDTTIFVTYKDKTHNLGIIDRDKFNRVSVINKVMVRVYGRKMLFEEKFNLSIWQPWDCKEAQIDTDKDLIFQLKEHNHHLIYYMQLHLDKIPQSHVCAAKRVLFQPSEVNPFTSPQTNSPTTLNFNDPIPLPVHNSANRTDSNIIPNDTLLPKLEAEIPINATTTIMKCLVAPDYVQSQPNSQKTPSLTITKLQNKFDANSDLFEDFLDTYFRSPTQNHTTFPTQTQAVTSTQTSDIEHMHEVSDNNGDKTSCYTPESPSQQLPQTFTQSPNLSPLLNEHKDIEQTSEAAITPVYQNDMASSPLTQNPESQHVYASNLFNDSSEQAGRLNSKSAAAAEYDSEDGVFSLLDSDEDPAHPLSAPNVINPAVNTVSEPQLAFVLSDDSDGDCMLSDYESDNDDLGIVSDNEVNGVLAKMEAIVRENMYIPGWDPVIFRVGMYFRSFRVLAWAIRQYAIENKFKVYRHKFERARITVGCAQYNCPWFLHAARTRFGGVYLLKRLHNVHTCSRELDNPECTAEFIAAKYGQTFIDHPDTKVDFIQDELRRIYGCKVNRFKVYRAKKIALRKASADHESSYRLIRSYAQMILNKMPEALALVSVIRFPGEQSRTHFDRVILSFPALRDGFKAGCRPFIGIDGCHLKGPYKGVLLSAVAIDANTGIFPIAVCVCSVENTSTWTWFLGHLKTFLEDRRQLTFMCDRQKGIQNALALEFPNAHVRLCARHILANLKAKHPHTNFKPYFWAAARACNRRDFDEAMTDLMKEDEGVYETLRRLPAKF</sequence>
<evidence type="ECO:0000259" key="3">
    <source>
        <dbReference type="Pfam" id="PF10551"/>
    </source>
</evidence>
<evidence type="ECO:0000313" key="5">
    <source>
        <dbReference type="Proteomes" id="UP001428341"/>
    </source>
</evidence>
<reference evidence="4 5" key="1">
    <citation type="submission" date="2024-05" db="EMBL/GenBank/DDBJ databases">
        <title>Haplotype-resolved chromosome-level genome assembly of Huyou (Citrus changshanensis).</title>
        <authorList>
            <person name="Miao C."/>
            <person name="Chen W."/>
            <person name="Wu Y."/>
            <person name="Wang L."/>
            <person name="Zhao S."/>
            <person name="Grierson D."/>
            <person name="Xu C."/>
            <person name="Chen K."/>
        </authorList>
    </citation>
    <scope>NUCLEOTIDE SEQUENCE [LARGE SCALE GENOMIC DNA]</scope>
    <source>
        <strain evidence="4">01-14</strain>
        <tissue evidence="4">Leaf</tissue>
    </source>
</reference>
<feature type="region of interest" description="Disordered" evidence="1">
    <location>
        <begin position="246"/>
        <end position="269"/>
    </location>
</feature>
<dbReference type="InterPro" id="IPR018289">
    <property type="entry name" value="MULE_transposase_dom"/>
</dbReference>
<keyword evidence="5" id="KW-1185">Reference proteome</keyword>
<feature type="domain" description="MULE transposase" evidence="3">
    <location>
        <begin position="636"/>
        <end position="729"/>
    </location>
</feature>
<evidence type="ECO:0000313" key="4">
    <source>
        <dbReference type="EMBL" id="KAK9183487.1"/>
    </source>
</evidence>
<comment type="caution">
    <text evidence="4">The sequence shown here is derived from an EMBL/GenBank/DDBJ whole genome shotgun (WGS) entry which is preliminary data.</text>
</comment>
<dbReference type="PANTHER" id="PTHR31973:SF187">
    <property type="entry name" value="MUTATOR TRANSPOSASE MUDRA PROTEIN"/>
    <property type="match status" value="1"/>
</dbReference>
<dbReference type="Proteomes" id="UP001428341">
    <property type="component" value="Unassembled WGS sequence"/>
</dbReference>
<evidence type="ECO:0000256" key="1">
    <source>
        <dbReference type="SAM" id="MobiDB-lite"/>
    </source>
</evidence>
<dbReference type="AlphaFoldDB" id="A0AAP0QHT8"/>
<gene>
    <name evidence="4" type="ORF">WN944_026639</name>
</gene>
<organism evidence="4 5">
    <name type="scientific">Citrus x changshan-huyou</name>
    <dbReference type="NCBI Taxonomy" id="2935761"/>
    <lineage>
        <taxon>Eukaryota</taxon>
        <taxon>Viridiplantae</taxon>
        <taxon>Streptophyta</taxon>
        <taxon>Embryophyta</taxon>
        <taxon>Tracheophyta</taxon>
        <taxon>Spermatophyta</taxon>
        <taxon>Magnoliopsida</taxon>
        <taxon>eudicotyledons</taxon>
        <taxon>Gunneridae</taxon>
        <taxon>Pentapetalae</taxon>
        <taxon>rosids</taxon>
        <taxon>malvids</taxon>
        <taxon>Sapindales</taxon>
        <taxon>Rutaceae</taxon>
        <taxon>Aurantioideae</taxon>
        <taxon>Citrus</taxon>
    </lineage>
</organism>
<protein>
    <recommendedName>
        <fullName evidence="6">Transposase</fullName>
    </recommendedName>
</protein>
<feature type="compositionally biased region" description="Polar residues" evidence="1">
    <location>
        <begin position="253"/>
        <end position="269"/>
    </location>
</feature>
<evidence type="ECO:0000259" key="2">
    <source>
        <dbReference type="Pfam" id="PF03108"/>
    </source>
</evidence>
<evidence type="ECO:0008006" key="6">
    <source>
        <dbReference type="Google" id="ProtNLM"/>
    </source>
</evidence>
<feature type="domain" description="Transposase MuDR plant" evidence="2">
    <location>
        <begin position="436"/>
        <end position="494"/>
    </location>
</feature>
<dbReference type="EMBL" id="JBCGBO010000024">
    <property type="protein sequence ID" value="KAK9183487.1"/>
    <property type="molecule type" value="Genomic_DNA"/>
</dbReference>
<accession>A0AAP0QHT8</accession>